<feature type="region of interest" description="Disordered" evidence="1">
    <location>
        <begin position="296"/>
        <end position="321"/>
    </location>
</feature>
<accession>A0A0P0RPF9</accession>
<proteinExistence type="predicted"/>
<geneLocation type="plasmid" evidence="3"/>
<name>A0A0P0RPF9_9BURK</name>
<protein>
    <submittedName>
        <fullName evidence="2">Uncharacterized protein</fullName>
    </submittedName>
</protein>
<evidence type="ECO:0000313" key="2">
    <source>
        <dbReference type="EMBL" id="ALL70944.1"/>
    </source>
</evidence>
<evidence type="ECO:0000256" key="1">
    <source>
        <dbReference type="SAM" id="MobiDB-lite"/>
    </source>
</evidence>
<feature type="compositionally biased region" description="Polar residues" evidence="1">
    <location>
        <begin position="359"/>
        <end position="368"/>
    </location>
</feature>
<feature type="region of interest" description="Disordered" evidence="1">
    <location>
        <begin position="638"/>
        <end position="658"/>
    </location>
</feature>
<feature type="compositionally biased region" description="Low complexity" evidence="1">
    <location>
        <begin position="459"/>
        <end position="474"/>
    </location>
</feature>
<feature type="compositionally biased region" description="Low complexity" evidence="1">
    <location>
        <begin position="759"/>
        <end position="772"/>
    </location>
</feature>
<sequence>MSDDASFGASLYRRHTTAALSAQTRDGARASFGEALYARHAQFSQQLLRRAGAREASGGAQRTFVVARRVAAATGDEDDAGASVVADAAGEHAALATSSMPEGRAVARHDARSAMGERAAMQHRAAAAVALSRRVQESRDEAVHVPRLAEVADTEASRDAGRPGGFDVSDAPEPRVAVRAPESMPSVGMALRSTRESHAIGRILPTPLAIALTPAARLGSPIALHAAHAFLMRAGVSEHAHIEASPHGPVLHDAVIARQTHGDPTTPYVTRIAEAPIMRRAATTVAHEVSIASLKPDPASDARLPASGAGSAWSSSDAAGKAPPFAAHPIAHAVQSASRSTDPAAVADVLARMPLVSRQLPSPTSAPASVNRAVGAPTTPAPTNLIVERAVSKMPGPQANAPSVHMSSAVAPAPERAAVVLRRGIAAATSLPGISNVSSAGSTSRPSNDAARVSRKVDASQSAVASSAAGESPAKGSASAAPLPRIPTASAARIATMPMPVVRATEHASRSEHPQGIDPAAVASIGMKETPLSHAIRRAVDTSREPHQAAAMHGTASPSSATRPFVDTVRAASRPLTHEMAHPGGAIERQPELPLARAMAIAALAAGGDTQAPFAHDAAPPASAIDRARQPLEHAATHATPPIPVDGASPREPAPANTVYRSPVTSAVVKPQPLVFRTAELPLRLARAPREPHALRSVGAPATAWTGRVIAPASQASEPMFVDRTAEQYGLVSPMTSGTPITRDPGAPPTASTPPPAVSPVGSTPAAATAGPNTAIDAGELAERAWQLMLDRLAIEQERRGNTSWA</sequence>
<dbReference type="RefSeq" id="WP_035993275.1">
    <property type="nucleotide sequence ID" value="NZ_CP012748.1"/>
</dbReference>
<feature type="region of interest" description="Disordered" evidence="1">
    <location>
        <begin position="359"/>
        <end position="381"/>
    </location>
</feature>
<dbReference type="EMBL" id="CP012748">
    <property type="protein sequence ID" value="ALL70944.1"/>
    <property type="molecule type" value="Genomic_DNA"/>
</dbReference>
<feature type="region of interest" description="Disordered" evidence="1">
    <location>
        <begin position="543"/>
        <end position="562"/>
    </location>
</feature>
<dbReference type="Proteomes" id="UP000019146">
    <property type="component" value="Plasmid unnamed"/>
</dbReference>
<feature type="region of interest" description="Disordered" evidence="1">
    <location>
        <begin position="736"/>
        <end position="772"/>
    </location>
</feature>
<gene>
    <name evidence="2" type="ORF">K788_0006957</name>
</gene>
<feature type="region of interest" description="Disordered" evidence="1">
    <location>
        <begin position="150"/>
        <end position="172"/>
    </location>
</feature>
<feature type="compositionally biased region" description="Pro residues" evidence="1">
    <location>
        <begin position="746"/>
        <end position="758"/>
    </location>
</feature>
<evidence type="ECO:0000313" key="3">
    <source>
        <dbReference type="Proteomes" id="UP000019146"/>
    </source>
</evidence>
<reference evidence="2 3" key="1">
    <citation type="journal article" date="2014" name="Genome Announc.">
        <title>Draft Genome Sequence of the Haloacid-Degrading Burkholderia caribensis Strain MBA4.</title>
        <authorList>
            <person name="Pan Y."/>
            <person name="Kong K.F."/>
            <person name="Tsang J.S."/>
        </authorList>
    </citation>
    <scope>NUCLEOTIDE SEQUENCE [LARGE SCALE GENOMIC DNA]</scope>
    <source>
        <strain evidence="2 3">MBA4</strain>
        <plasmid evidence="3">Plasmid</plasmid>
    </source>
</reference>
<feature type="compositionally biased region" description="Polar residues" evidence="1">
    <location>
        <begin position="433"/>
        <end position="447"/>
    </location>
</feature>
<feature type="compositionally biased region" description="Low complexity" evidence="1">
    <location>
        <begin position="306"/>
        <end position="321"/>
    </location>
</feature>
<feature type="region of interest" description="Disordered" evidence="1">
    <location>
        <begin position="433"/>
        <end position="484"/>
    </location>
</feature>
<dbReference type="KEGG" id="bcai:K788_0006957"/>
<keyword evidence="2" id="KW-0614">Plasmid</keyword>
<dbReference type="AlphaFoldDB" id="A0A0P0RPF9"/>
<organism evidence="2 3">
    <name type="scientific">Paraburkholderia caribensis MBA4</name>
    <dbReference type="NCBI Taxonomy" id="1323664"/>
    <lineage>
        <taxon>Bacteria</taxon>
        <taxon>Pseudomonadati</taxon>
        <taxon>Pseudomonadota</taxon>
        <taxon>Betaproteobacteria</taxon>
        <taxon>Burkholderiales</taxon>
        <taxon>Burkholderiaceae</taxon>
        <taxon>Paraburkholderia</taxon>
    </lineage>
</organism>
<dbReference type="GeneID" id="69975330"/>